<dbReference type="InterPro" id="IPR050345">
    <property type="entry name" value="Aliph_Amidase/BUP"/>
</dbReference>
<proteinExistence type="inferred from homology"/>
<evidence type="ECO:0000256" key="2">
    <source>
        <dbReference type="ARBA" id="ARBA00034122"/>
    </source>
</evidence>
<dbReference type="RefSeq" id="WP_157707597.1">
    <property type="nucleotide sequence ID" value="NZ_CP034348.1"/>
</dbReference>
<dbReference type="SUPFAM" id="SSF56317">
    <property type="entry name" value="Carbon-nitrogen hydrolase"/>
    <property type="match status" value="1"/>
</dbReference>
<dbReference type="OrthoDB" id="9803803at2"/>
<accession>A0A6I6IU87</accession>
<protein>
    <submittedName>
        <fullName evidence="4">N-carbamoylputrescine amidase</fullName>
        <ecNumber evidence="4">3.5.1.53</ecNumber>
    </submittedName>
</protein>
<dbReference type="NCBIfam" id="TIGR03381">
    <property type="entry name" value="agmatine_aguB"/>
    <property type="match status" value="1"/>
</dbReference>
<dbReference type="PANTHER" id="PTHR43674">
    <property type="entry name" value="NITRILASE C965.09-RELATED"/>
    <property type="match status" value="1"/>
</dbReference>
<name>A0A6I6IU87_9RHOB</name>
<sequence>MRPVTLAATQMACSWEVDENIATAERLVHRAAEAGAQMILLQELFERPYFCREQHLDYLDFATPQAANTAVQHFRGIAKQLGVVLPISYYEQAGLARYNSLAIIDADGEILFNYRKTHIPQAPGYEEKYYFSPGDTGFEVVETRFARLGCGICWDQWFPETARALALKGAEVLMFPTAIGDEPGSDLDSSGHWRRTMQGHAAANMVPLVASNRVGEELVGNTPGRYYGTSFIAGYTGEILADCPEAVEDVITATVDLDEAAAYRGSWGPFRDRRPEMYTALRTLDGRTLRPGT</sequence>
<dbReference type="GO" id="GO:0033388">
    <property type="term" value="P:putrescine biosynthetic process from arginine"/>
    <property type="evidence" value="ECO:0007669"/>
    <property type="project" value="TreeGrafter"/>
</dbReference>
<dbReference type="InterPro" id="IPR036526">
    <property type="entry name" value="C-N_Hydrolase_sf"/>
</dbReference>
<dbReference type="InterPro" id="IPR017755">
    <property type="entry name" value="N-carbamoylputrescine_amidase"/>
</dbReference>
<evidence type="ECO:0000313" key="4">
    <source>
        <dbReference type="EMBL" id="QGX98916.1"/>
    </source>
</evidence>
<dbReference type="AlphaFoldDB" id="A0A6I6IU87"/>
<comment type="similarity">
    <text evidence="2">Belongs to the carbon-nitrogen hydrolase superfamily.</text>
</comment>
<dbReference type="InterPro" id="IPR003010">
    <property type="entry name" value="C-N_Hydrolase"/>
</dbReference>
<evidence type="ECO:0000259" key="3">
    <source>
        <dbReference type="PROSITE" id="PS50263"/>
    </source>
</evidence>
<dbReference type="GO" id="GO:0050126">
    <property type="term" value="F:N-carbamoylputrescine amidase activity"/>
    <property type="evidence" value="ECO:0007669"/>
    <property type="project" value="UniProtKB-EC"/>
</dbReference>
<feature type="domain" description="CN hydrolase" evidence="3">
    <location>
        <begin position="4"/>
        <end position="257"/>
    </location>
</feature>
<reference evidence="5" key="1">
    <citation type="submission" date="2018-12" db="EMBL/GenBank/DDBJ databases">
        <title>Complete genome sequence of Roseovarius sp. MME-070.</title>
        <authorList>
            <person name="Nam Y.-D."/>
            <person name="Kang J."/>
            <person name="Chung W.-H."/>
            <person name="Park Y.S."/>
        </authorList>
    </citation>
    <scope>NUCLEOTIDE SEQUENCE [LARGE SCALE GENOMIC DNA]</scope>
    <source>
        <strain evidence="5">MME-070</strain>
    </source>
</reference>
<organism evidence="4 5">
    <name type="scientific">Roseovarius faecimaris</name>
    <dbReference type="NCBI Taxonomy" id="2494550"/>
    <lineage>
        <taxon>Bacteria</taxon>
        <taxon>Pseudomonadati</taxon>
        <taxon>Pseudomonadota</taxon>
        <taxon>Alphaproteobacteria</taxon>
        <taxon>Rhodobacterales</taxon>
        <taxon>Roseobacteraceae</taxon>
        <taxon>Roseovarius</taxon>
    </lineage>
</organism>
<dbReference type="KEGG" id="rom:EI983_11790"/>
<dbReference type="PANTHER" id="PTHR43674:SF2">
    <property type="entry name" value="BETA-UREIDOPROPIONASE"/>
    <property type="match status" value="1"/>
</dbReference>
<evidence type="ECO:0000313" key="5">
    <source>
        <dbReference type="Proteomes" id="UP000428330"/>
    </source>
</evidence>
<evidence type="ECO:0000256" key="1">
    <source>
        <dbReference type="ARBA" id="ARBA00022801"/>
    </source>
</evidence>
<dbReference type="Proteomes" id="UP000428330">
    <property type="component" value="Chromosome"/>
</dbReference>
<keyword evidence="1 4" id="KW-0378">Hydrolase</keyword>
<gene>
    <name evidence="4" type="primary">aguB</name>
    <name evidence="4" type="ORF">EI983_11790</name>
</gene>
<dbReference type="Pfam" id="PF00795">
    <property type="entry name" value="CN_hydrolase"/>
    <property type="match status" value="1"/>
</dbReference>
<dbReference type="CDD" id="cd07573">
    <property type="entry name" value="CPA"/>
    <property type="match status" value="1"/>
</dbReference>
<dbReference type="Gene3D" id="3.60.110.10">
    <property type="entry name" value="Carbon-nitrogen hydrolase"/>
    <property type="match status" value="1"/>
</dbReference>
<dbReference type="EMBL" id="CP034348">
    <property type="protein sequence ID" value="QGX98916.1"/>
    <property type="molecule type" value="Genomic_DNA"/>
</dbReference>
<dbReference type="PROSITE" id="PS50263">
    <property type="entry name" value="CN_HYDROLASE"/>
    <property type="match status" value="1"/>
</dbReference>
<keyword evidence="5" id="KW-1185">Reference proteome</keyword>
<dbReference type="EC" id="3.5.1.53" evidence="4"/>